<evidence type="ECO:0000313" key="2">
    <source>
        <dbReference type="EMBL" id="KAG6492376.1"/>
    </source>
</evidence>
<dbReference type="PANTHER" id="PTHR47186">
    <property type="entry name" value="LEUCINE-RICH REPEAT-CONTAINING PROTEIN 57"/>
    <property type="match status" value="1"/>
</dbReference>
<accession>A0A8J5KJT7</accession>
<evidence type="ECO:0000259" key="1">
    <source>
        <dbReference type="Pfam" id="PF25019"/>
    </source>
</evidence>
<protein>
    <recommendedName>
        <fullName evidence="1">R13L1/DRL21-like LRR repeat region domain-containing protein</fullName>
    </recommendedName>
</protein>
<dbReference type="PANTHER" id="PTHR47186:SF3">
    <property type="entry name" value="OS09G0267800 PROTEIN"/>
    <property type="match status" value="1"/>
</dbReference>
<sequence>MIELPWTINRLIHLRYLDISDNFGIQQLPESLSYLHNLQYFDLNNCQVQTFPAGITNLINLRQLISVDEIISKISSIGKLINLQTLPTFKVLKGDGHKLTELSSLTQLHGRLRIINLGNVEDKMEASAAKLHDKVHLDELVLAWTSNQNSSFDDNALHASEEILEELQPHSKLKSLTIRGYRGARAPSWLHTETLASLETLRLENCGRWEDVAFIRQLLHLRSLYLKGIPAMKQTTRELFGPPIENKFFQGLKELVLEGMDLLDELSSLGNLPCLRILQISGMPAVKILGLEFHGFADQGNHFPCLEELKFSNMSEWEEWTWTGDSELFPCLLVLKIEDCPKLKMLLPLPPSLTTLELWQNGLVELPGLWNKINGSSSNMIASLSKLYVSECPNLRILDQGLLFHDLPNIESIEIHECQELLWLPVKRFKEFTSLKNLSIKNCPMLMSSTEYKSDKLLLPPSIEKLTLLDCGNLSEALRRCLLNLPLISQLEIGHPPTQG</sequence>
<dbReference type="AlphaFoldDB" id="A0A8J5KJT7"/>
<dbReference type="InterPro" id="IPR056789">
    <property type="entry name" value="LRR_R13L1-DRL21"/>
</dbReference>
<dbReference type="Proteomes" id="UP000734854">
    <property type="component" value="Unassembled WGS sequence"/>
</dbReference>
<evidence type="ECO:0000313" key="3">
    <source>
        <dbReference type="Proteomes" id="UP000734854"/>
    </source>
</evidence>
<name>A0A8J5KJT7_ZINOF</name>
<proteinExistence type="predicted"/>
<dbReference type="EMBL" id="JACMSC010000013">
    <property type="protein sequence ID" value="KAG6492376.1"/>
    <property type="molecule type" value="Genomic_DNA"/>
</dbReference>
<gene>
    <name evidence="2" type="ORF">ZIOFF_047339</name>
</gene>
<dbReference type="Pfam" id="PF25019">
    <property type="entry name" value="LRR_R13L1-DRL21"/>
    <property type="match status" value="1"/>
</dbReference>
<comment type="caution">
    <text evidence="2">The sequence shown here is derived from an EMBL/GenBank/DDBJ whole genome shotgun (WGS) entry which is preliminary data.</text>
</comment>
<dbReference type="OrthoDB" id="786661at2759"/>
<reference evidence="2 3" key="1">
    <citation type="submission" date="2020-08" db="EMBL/GenBank/DDBJ databases">
        <title>Plant Genome Project.</title>
        <authorList>
            <person name="Zhang R.-G."/>
        </authorList>
    </citation>
    <scope>NUCLEOTIDE SEQUENCE [LARGE SCALE GENOMIC DNA]</scope>
    <source>
        <tissue evidence="2">Rhizome</tissue>
    </source>
</reference>
<keyword evidence="3" id="KW-1185">Reference proteome</keyword>
<organism evidence="2 3">
    <name type="scientific">Zingiber officinale</name>
    <name type="common">Ginger</name>
    <name type="synonym">Amomum zingiber</name>
    <dbReference type="NCBI Taxonomy" id="94328"/>
    <lineage>
        <taxon>Eukaryota</taxon>
        <taxon>Viridiplantae</taxon>
        <taxon>Streptophyta</taxon>
        <taxon>Embryophyta</taxon>
        <taxon>Tracheophyta</taxon>
        <taxon>Spermatophyta</taxon>
        <taxon>Magnoliopsida</taxon>
        <taxon>Liliopsida</taxon>
        <taxon>Zingiberales</taxon>
        <taxon>Zingiberaceae</taxon>
        <taxon>Zingiber</taxon>
    </lineage>
</organism>
<feature type="domain" description="R13L1/DRL21-like LRR repeat region" evidence="1">
    <location>
        <begin position="99"/>
        <end position="228"/>
    </location>
</feature>